<keyword evidence="4" id="KW-0067">ATP-binding</keyword>
<dbReference type="GeneID" id="90996220"/>
<keyword evidence="5" id="KW-0051">Antiviral defense</keyword>
<reference evidence="8" key="1">
    <citation type="submission" date="2016-11" db="EMBL/GenBank/DDBJ databases">
        <authorList>
            <person name="Varghese N."/>
            <person name="Submissions S."/>
        </authorList>
    </citation>
    <scope>NUCLEOTIDE SEQUENCE [LARGE SCALE GENOMIC DNA]</scope>
    <source>
        <strain evidence="8">DSM 18095</strain>
    </source>
</reference>
<evidence type="ECO:0000313" key="8">
    <source>
        <dbReference type="Proteomes" id="UP000184114"/>
    </source>
</evidence>
<evidence type="ECO:0000313" key="7">
    <source>
        <dbReference type="EMBL" id="SHE50024.1"/>
    </source>
</evidence>
<dbReference type="Pfam" id="PF22590">
    <property type="entry name" value="Cas3-like_C_2"/>
    <property type="match status" value="1"/>
</dbReference>
<dbReference type="InterPro" id="IPR027417">
    <property type="entry name" value="P-loop_NTPase"/>
</dbReference>
<protein>
    <submittedName>
        <fullName evidence="7">CRISPR-associated helicase Cas3</fullName>
    </submittedName>
</protein>
<dbReference type="GO" id="GO:0005524">
    <property type="term" value="F:ATP binding"/>
    <property type="evidence" value="ECO:0007669"/>
    <property type="project" value="UniProtKB-KW"/>
</dbReference>
<dbReference type="SUPFAM" id="SSF52540">
    <property type="entry name" value="P-loop containing nucleoside triphosphate hydrolases"/>
    <property type="match status" value="1"/>
</dbReference>
<keyword evidence="1" id="KW-0547">Nucleotide-binding</keyword>
<dbReference type="AlphaFoldDB" id="A0A1M4U0A0"/>
<name>A0A1M4U0A0_9FIRM</name>
<evidence type="ECO:0000259" key="6">
    <source>
        <dbReference type="Pfam" id="PF22590"/>
    </source>
</evidence>
<organism evidence="7 8">
    <name type="scientific">Tissierella praeacuta DSM 18095</name>
    <dbReference type="NCBI Taxonomy" id="1123404"/>
    <lineage>
        <taxon>Bacteria</taxon>
        <taxon>Bacillati</taxon>
        <taxon>Bacillota</taxon>
        <taxon>Tissierellia</taxon>
        <taxon>Tissierellales</taxon>
        <taxon>Tissierellaceae</taxon>
        <taxon>Tissierella</taxon>
    </lineage>
</organism>
<dbReference type="InterPro" id="IPR006474">
    <property type="entry name" value="Helicase_Cas3_CRISPR-ass_core"/>
</dbReference>
<proteinExistence type="predicted"/>
<evidence type="ECO:0000256" key="5">
    <source>
        <dbReference type="ARBA" id="ARBA00023118"/>
    </source>
</evidence>
<dbReference type="Gene3D" id="3.40.50.300">
    <property type="entry name" value="P-loop containing nucleotide triphosphate hydrolases"/>
    <property type="match status" value="2"/>
</dbReference>
<dbReference type="GO" id="GO:0016787">
    <property type="term" value="F:hydrolase activity"/>
    <property type="evidence" value="ECO:0007669"/>
    <property type="project" value="UniProtKB-KW"/>
</dbReference>
<dbReference type="GO" id="GO:0003724">
    <property type="term" value="F:RNA helicase activity"/>
    <property type="evidence" value="ECO:0007669"/>
    <property type="project" value="TreeGrafter"/>
</dbReference>
<sequence>MGKTEAGLLWIGDNKGFFTLPLKTAINAMYKRIIEKIVSDDYENKVGLLHSDIKREYLSKKEEIDFDEYYNKTKQLSLPLTVCTMDQIFDFVYRYRGFEPKLATLAYSKVVIDEVQMYTPDLLAYLVVGLSYIDKIGGKFAILTATLPQIFVELLEKENVKFLKPEPFTNTRIRHSVKVKHEKLNSEFVKEVYNDNKVLVICNTVKEAQRIYRELSKDEEIVQNINLFHSGFIKKDRKRKEDEILEFGNKEKGCKGIWITTQVVEASLDIDFDILVTELSDLNGLFQRFGRCYRDRDWDKEGYNCYVFDGGDFKCSGVGNVIDEYIFKLSKEALDNVKGAITENEKINLIDSIYTMEKLKDTEYHDKLIDAIQYLKLIDPYEMSKKEVMERFRNIESKTIIPKTIYEDNKVRIDGYIKILKQEYDKDATLEERKRMKEAKLEARISLDDFTLSIPLYRAEKHLLEKKDISKYEFIEIFECDYNDKVGIIYKSKDYVEKETRSCEGRIF</sequence>
<evidence type="ECO:0000256" key="2">
    <source>
        <dbReference type="ARBA" id="ARBA00022801"/>
    </source>
</evidence>
<dbReference type="GO" id="GO:0003723">
    <property type="term" value="F:RNA binding"/>
    <property type="evidence" value="ECO:0007669"/>
    <property type="project" value="TreeGrafter"/>
</dbReference>
<keyword evidence="3" id="KW-0347">Helicase</keyword>
<dbReference type="NCBIfam" id="TIGR01587">
    <property type="entry name" value="cas3_core"/>
    <property type="match status" value="1"/>
</dbReference>
<keyword evidence="2" id="KW-0378">Hydrolase</keyword>
<evidence type="ECO:0000256" key="1">
    <source>
        <dbReference type="ARBA" id="ARBA00022741"/>
    </source>
</evidence>
<dbReference type="InterPro" id="IPR054712">
    <property type="entry name" value="Cas3-like_dom"/>
</dbReference>
<dbReference type="EMBL" id="FQTY01000002">
    <property type="protein sequence ID" value="SHE50024.1"/>
    <property type="molecule type" value="Genomic_DNA"/>
</dbReference>
<feature type="domain" description="CRISPR-associated nuclease/helicase Cas3" evidence="6">
    <location>
        <begin position="195"/>
        <end position="296"/>
    </location>
</feature>
<dbReference type="GO" id="GO:0051607">
    <property type="term" value="P:defense response to virus"/>
    <property type="evidence" value="ECO:0007669"/>
    <property type="project" value="UniProtKB-KW"/>
</dbReference>
<evidence type="ECO:0000256" key="4">
    <source>
        <dbReference type="ARBA" id="ARBA00022840"/>
    </source>
</evidence>
<dbReference type="InterPro" id="IPR050547">
    <property type="entry name" value="DEAD_box_RNA_helicases"/>
</dbReference>
<dbReference type="RefSeq" id="WP_084725175.1">
    <property type="nucleotide sequence ID" value="NZ_FQTY01000002.1"/>
</dbReference>
<gene>
    <name evidence="7" type="ORF">SAMN02745784_00948</name>
</gene>
<dbReference type="STRING" id="1123404.SAMN02745784_00948"/>
<dbReference type="PANTHER" id="PTHR47963">
    <property type="entry name" value="DEAD-BOX ATP-DEPENDENT RNA HELICASE 47, MITOCHONDRIAL"/>
    <property type="match status" value="1"/>
</dbReference>
<dbReference type="Proteomes" id="UP000184114">
    <property type="component" value="Unassembled WGS sequence"/>
</dbReference>
<accession>A0A1M4U0A0</accession>
<keyword evidence="8" id="KW-1185">Reference proteome</keyword>
<dbReference type="PANTHER" id="PTHR47963:SF9">
    <property type="entry name" value="CRISPR-ASSOCIATED ENDONUCLEASE_HELICASE CAS3"/>
    <property type="match status" value="1"/>
</dbReference>
<evidence type="ECO:0000256" key="3">
    <source>
        <dbReference type="ARBA" id="ARBA00022806"/>
    </source>
</evidence>